<reference evidence="2 3" key="1">
    <citation type="journal article" date="2019" name="Sci. Rep.">
        <title>Orb-weaving spider Araneus ventricosus genome elucidates the spidroin gene catalogue.</title>
        <authorList>
            <person name="Kono N."/>
            <person name="Nakamura H."/>
            <person name="Ohtoshi R."/>
            <person name="Moran D.A.P."/>
            <person name="Shinohara A."/>
            <person name="Yoshida Y."/>
            <person name="Fujiwara M."/>
            <person name="Mori M."/>
            <person name="Tomita M."/>
            <person name="Arakawa K."/>
        </authorList>
    </citation>
    <scope>NUCLEOTIDE SEQUENCE [LARGE SCALE GENOMIC DNA]</scope>
</reference>
<evidence type="ECO:0000313" key="2">
    <source>
        <dbReference type="EMBL" id="GBN96668.1"/>
    </source>
</evidence>
<dbReference type="EMBL" id="BGPR01026707">
    <property type="protein sequence ID" value="GBN96668.1"/>
    <property type="molecule type" value="Genomic_DNA"/>
</dbReference>
<gene>
    <name evidence="2" type="ORF">AVEN_243238_1</name>
</gene>
<keyword evidence="3" id="KW-1185">Reference proteome</keyword>
<feature type="compositionally biased region" description="Basic and acidic residues" evidence="1">
    <location>
        <begin position="83"/>
        <end position="94"/>
    </location>
</feature>
<comment type="caution">
    <text evidence="2">The sequence shown here is derived from an EMBL/GenBank/DDBJ whole genome shotgun (WGS) entry which is preliminary data.</text>
</comment>
<feature type="region of interest" description="Disordered" evidence="1">
    <location>
        <begin position="72"/>
        <end position="94"/>
    </location>
</feature>
<proteinExistence type="predicted"/>
<organism evidence="2 3">
    <name type="scientific">Araneus ventricosus</name>
    <name type="common">Orbweaver spider</name>
    <name type="synonym">Epeira ventricosa</name>
    <dbReference type="NCBI Taxonomy" id="182803"/>
    <lineage>
        <taxon>Eukaryota</taxon>
        <taxon>Metazoa</taxon>
        <taxon>Ecdysozoa</taxon>
        <taxon>Arthropoda</taxon>
        <taxon>Chelicerata</taxon>
        <taxon>Arachnida</taxon>
        <taxon>Araneae</taxon>
        <taxon>Araneomorphae</taxon>
        <taxon>Entelegynae</taxon>
        <taxon>Araneoidea</taxon>
        <taxon>Araneidae</taxon>
        <taxon>Araneus</taxon>
    </lineage>
</organism>
<evidence type="ECO:0000256" key="1">
    <source>
        <dbReference type="SAM" id="MobiDB-lite"/>
    </source>
</evidence>
<accession>A0A4Y2T7Q9</accession>
<sequence length="94" mass="10836">MSSDRTLRFPCEILFGRPRDTSSSPTNSETRSESVLTSARERVKLSRERMKTRYDSRAKDHHLTRCCLQNTEVAQRKAKSHPYKSDSPLKGHLS</sequence>
<dbReference type="AlphaFoldDB" id="A0A4Y2T7Q9"/>
<protein>
    <submittedName>
        <fullName evidence="2">Uncharacterized protein</fullName>
    </submittedName>
</protein>
<dbReference type="Proteomes" id="UP000499080">
    <property type="component" value="Unassembled WGS sequence"/>
</dbReference>
<name>A0A4Y2T7Q9_ARAVE</name>
<feature type="region of interest" description="Disordered" evidence="1">
    <location>
        <begin position="1"/>
        <end position="59"/>
    </location>
</feature>
<feature type="compositionally biased region" description="Polar residues" evidence="1">
    <location>
        <begin position="21"/>
        <end position="37"/>
    </location>
</feature>
<evidence type="ECO:0000313" key="3">
    <source>
        <dbReference type="Proteomes" id="UP000499080"/>
    </source>
</evidence>
<feature type="compositionally biased region" description="Basic and acidic residues" evidence="1">
    <location>
        <begin position="39"/>
        <end position="59"/>
    </location>
</feature>